<feature type="compositionally biased region" description="Basic and acidic residues" evidence="1">
    <location>
        <begin position="284"/>
        <end position="298"/>
    </location>
</feature>
<feature type="compositionally biased region" description="Basic residues" evidence="1">
    <location>
        <begin position="202"/>
        <end position="213"/>
    </location>
</feature>
<dbReference type="OrthoDB" id="74813at2759"/>
<dbReference type="Proteomes" id="UP000054248">
    <property type="component" value="Unassembled WGS sequence"/>
</dbReference>
<evidence type="ECO:0000313" key="3">
    <source>
        <dbReference type="Proteomes" id="UP000054248"/>
    </source>
</evidence>
<evidence type="ECO:0000256" key="1">
    <source>
        <dbReference type="SAM" id="MobiDB-lite"/>
    </source>
</evidence>
<keyword evidence="3" id="KW-1185">Reference proteome</keyword>
<reference evidence="2 3" key="1">
    <citation type="submission" date="2014-04" db="EMBL/GenBank/DDBJ databases">
        <authorList>
            <consortium name="DOE Joint Genome Institute"/>
            <person name="Kuo A."/>
            <person name="Girlanda M."/>
            <person name="Perotto S."/>
            <person name="Kohler A."/>
            <person name="Nagy L.G."/>
            <person name="Floudas D."/>
            <person name="Copeland A."/>
            <person name="Barry K.W."/>
            <person name="Cichocki N."/>
            <person name="Veneault-Fourrey C."/>
            <person name="LaButti K."/>
            <person name="Lindquist E.A."/>
            <person name="Lipzen A."/>
            <person name="Lundell T."/>
            <person name="Morin E."/>
            <person name="Murat C."/>
            <person name="Sun H."/>
            <person name="Tunlid A."/>
            <person name="Henrissat B."/>
            <person name="Grigoriev I.V."/>
            <person name="Hibbett D.S."/>
            <person name="Martin F."/>
            <person name="Nordberg H.P."/>
            <person name="Cantor M.N."/>
            <person name="Hua S.X."/>
        </authorList>
    </citation>
    <scope>NUCLEOTIDE SEQUENCE [LARGE SCALE GENOMIC DNA]</scope>
    <source>
        <strain evidence="2 3">MUT 4182</strain>
    </source>
</reference>
<feature type="region of interest" description="Disordered" evidence="1">
    <location>
        <begin position="96"/>
        <end position="239"/>
    </location>
</feature>
<feature type="region of interest" description="Disordered" evidence="1">
    <location>
        <begin position="282"/>
        <end position="306"/>
    </location>
</feature>
<dbReference type="AlphaFoldDB" id="A0A0C3M0A9"/>
<feature type="compositionally biased region" description="Low complexity" evidence="1">
    <location>
        <begin position="136"/>
        <end position="167"/>
    </location>
</feature>
<organism evidence="2 3">
    <name type="scientific">Tulasnella calospora MUT 4182</name>
    <dbReference type="NCBI Taxonomy" id="1051891"/>
    <lineage>
        <taxon>Eukaryota</taxon>
        <taxon>Fungi</taxon>
        <taxon>Dikarya</taxon>
        <taxon>Basidiomycota</taxon>
        <taxon>Agaricomycotina</taxon>
        <taxon>Agaricomycetes</taxon>
        <taxon>Cantharellales</taxon>
        <taxon>Tulasnellaceae</taxon>
        <taxon>Tulasnella</taxon>
    </lineage>
</organism>
<proteinExistence type="predicted"/>
<feature type="compositionally biased region" description="Polar residues" evidence="1">
    <location>
        <begin position="168"/>
        <end position="179"/>
    </location>
</feature>
<reference evidence="3" key="2">
    <citation type="submission" date="2015-01" db="EMBL/GenBank/DDBJ databases">
        <title>Evolutionary Origins and Diversification of the Mycorrhizal Mutualists.</title>
        <authorList>
            <consortium name="DOE Joint Genome Institute"/>
            <consortium name="Mycorrhizal Genomics Consortium"/>
            <person name="Kohler A."/>
            <person name="Kuo A."/>
            <person name="Nagy L.G."/>
            <person name="Floudas D."/>
            <person name="Copeland A."/>
            <person name="Barry K.W."/>
            <person name="Cichocki N."/>
            <person name="Veneault-Fourrey C."/>
            <person name="LaButti K."/>
            <person name="Lindquist E.A."/>
            <person name="Lipzen A."/>
            <person name="Lundell T."/>
            <person name="Morin E."/>
            <person name="Murat C."/>
            <person name="Riley R."/>
            <person name="Ohm R."/>
            <person name="Sun H."/>
            <person name="Tunlid A."/>
            <person name="Henrissat B."/>
            <person name="Grigoriev I.V."/>
            <person name="Hibbett D.S."/>
            <person name="Martin F."/>
        </authorList>
    </citation>
    <scope>NUCLEOTIDE SEQUENCE [LARGE SCALE GENOMIC DNA]</scope>
    <source>
        <strain evidence="3">MUT 4182</strain>
    </source>
</reference>
<dbReference type="STRING" id="1051891.A0A0C3M0A9"/>
<protein>
    <recommendedName>
        <fullName evidence="4">Coilin</fullName>
    </recommendedName>
</protein>
<evidence type="ECO:0000313" key="2">
    <source>
        <dbReference type="EMBL" id="KIO27077.1"/>
    </source>
</evidence>
<evidence type="ECO:0008006" key="4">
    <source>
        <dbReference type="Google" id="ProtNLM"/>
    </source>
</evidence>
<sequence length="519" mass="56592">MRIRIASHPPLPVLKAWFGIDDHAAATQTVLDLKRGLSEQLCAPGHQHLLLELEGFELLDESLCYQVLREGDLINIKQSSLAHGSNKRKSAAIALESAEEGRSNKRAKHTPSKDKDEPSSSSSSDESESSSETETESSSSDCESTTSSGSDSSTSSSSSDSPSVETTLPRTPISNNRLSSLAAARLGHFVPPGQGKASTRDRNRRRRVARKYKQASAHGSPAVSIPTQKTGTPKSPVPVPSVLVQAPQEPLMMMSLKNSNKRKGYKERLAGSSGPMKLVFCDPDGSRPRDASPERDSHSLPPLASLNSHKVKLPRLVPPSERMDLPANIFVTSIDVEADLWKRRPEAKKAVRSGVHDVNGRSEYVGKKQVAGFGNAVQFEEDVSLNYGDPEDTDIRKQTSNPQPLKVDWDAVELGFRSFPQTDPETLSVGVIVAWQALGIDPSTLTPAMLLHLGEIISVSEEAIEVRLLRRPNSAKTIGFGLRLTQDESVGDQDEPEVLRCRVDETKEWKLAQQPLTNV</sequence>
<feature type="compositionally biased region" description="Acidic residues" evidence="1">
    <location>
        <begin position="125"/>
        <end position="135"/>
    </location>
</feature>
<accession>A0A0C3M0A9</accession>
<dbReference type="HOGENOM" id="CLU_017235_0_0_1"/>
<gene>
    <name evidence="2" type="ORF">M407DRAFT_233511</name>
</gene>
<dbReference type="EMBL" id="KN823014">
    <property type="protein sequence ID" value="KIO27077.1"/>
    <property type="molecule type" value="Genomic_DNA"/>
</dbReference>
<name>A0A0C3M0A9_9AGAM</name>